<evidence type="ECO:0000256" key="1">
    <source>
        <dbReference type="ARBA" id="ARBA00004651"/>
    </source>
</evidence>
<comment type="caution">
    <text evidence="17">The sequence shown here is derived from an EMBL/GenBank/DDBJ whole genome shotgun (WGS) entry which is preliminary data.</text>
</comment>
<name>A0A7D9I956_PARCT</name>
<evidence type="ECO:0000259" key="15">
    <source>
        <dbReference type="Pfam" id="PF03522"/>
    </source>
</evidence>
<dbReference type="OrthoDB" id="2020542at2759"/>
<feature type="domain" description="Amino acid permease N-terminal" evidence="16">
    <location>
        <begin position="73"/>
        <end position="128"/>
    </location>
</feature>
<keyword evidence="3" id="KW-0813">Transport</keyword>
<organism evidence="17 18">
    <name type="scientific">Paramuricea clavata</name>
    <name type="common">Red gorgonian</name>
    <name type="synonym">Violescent sea-whip</name>
    <dbReference type="NCBI Taxonomy" id="317549"/>
    <lineage>
        <taxon>Eukaryota</taxon>
        <taxon>Metazoa</taxon>
        <taxon>Cnidaria</taxon>
        <taxon>Anthozoa</taxon>
        <taxon>Octocorallia</taxon>
        <taxon>Malacalcyonacea</taxon>
        <taxon>Plexauridae</taxon>
        <taxon>Paramuricea</taxon>
    </lineage>
</organism>
<dbReference type="GO" id="GO:0055064">
    <property type="term" value="P:chloride ion homeostasis"/>
    <property type="evidence" value="ECO:0007669"/>
    <property type="project" value="TreeGrafter"/>
</dbReference>
<dbReference type="FunFam" id="1.20.1740.10:FF:000022">
    <property type="entry name" value="Bumetanide-sensitive na-k-cl cotransport protein"/>
    <property type="match status" value="1"/>
</dbReference>
<evidence type="ECO:0000256" key="12">
    <source>
        <dbReference type="ARBA" id="ARBA00023201"/>
    </source>
</evidence>
<dbReference type="GO" id="GO:0055078">
    <property type="term" value="P:sodium ion homeostasis"/>
    <property type="evidence" value="ECO:0007669"/>
    <property type="project" value="TreeGrafter"/>
</dbReference>
<evidence type="ECO:0000256" key="8">
    <source>
        <dbReference type="ARBA" id="ARBA00023053"/>
    </source>
</evidence>
<keyword evidence="5" id="KW-0812">Transmembrane</keyword>
<keyword evidence="18" id="KW-1185">Reference proteome</keyword>
<feature type="domain" description="SLC12A transporter C-terminal" evidence="15">
    <location>
        <begin position="805"/>
        <end position="975"/>
    </location>
</feature>
<feature type="domain" description="SLC12A transporter C-terminal" evidence="15">
    <location>
        <begin position="653"/>
        <end position="735"/>
    </location>
</feature>
<dbReference type="Gene3D" id="1.20.1740.10">
    <property type="entry name" value="Amino acid/polyamine transporter I"/>
    <property type="match status" value="1"/>
</dbReference>
<dbReference type="GO" id="GO:0008511">
    <property type="term" value="F:sodium:potassium:chloride symporter activity"/>
    <property type="evidence" value="ECO:0007669"/>
    <property type="project" value="TreeGrafter"/>
</dbReference>
<keyword evidence="12" id="KW-0739">Sodium transport</keyword>
<dbReference type="GO" id="GO:0006884">
    <property type="term" value="P:cell volume homeostasis"/>
    <property type="evidence" value="ECO:0007669"/>
    <property type="project" value="TreeGrafter"/>
</dbReference>
<dbReference type="Pfam" id="PF00324">
    <property type="entry name" value="AA_permease"/>
    <property type="match status" value="1"/>
</dbReference>
<dbReference type="InterPro" id="IPR004842">
    <property type="entry name" value="SLC12A_fam"/>
</dbReference>
<keyword evidence="11" id="KW-0325">Glycoprotein</keyword>
<dbReference type="InterPro" id="IPR013612">
    <property type="entry name" value="AA_permease_N"/>
</dbReference>
<keyword evidence="8" id="KW-0915">Sodium</keyword>
<dbReference type="Pfam" id="PF03522">
    <property type="entry name" value="SLC12"/>
    <property type="match status" value="2"/>
</dbReference>
<dbReference type="GO" id="GO:0055075">
    <property type="term" value="P:potassium ion homeostasis"/>
    <property type="evidence" value="ECO:0007669"/>
    <property type="project" value="TreeGrafter"/>
</dbReference>
<dbReference type="GO" id="GO:1990573">
    <property type="term" value="P:potassium ion import across plasma membrane"/>
    <property type="evidence" value="ECO:0007669"/>
    <property type="project" value="TreeGrafter"/>
</dbReference>
<evidence type="ECO:0000256" key="10">
    <source>
        <dbReference type="ARBA" id="ARBA00023136"/>
    </source>
</evidence>
<dbReference type="PANTHER" id="PTHR11827">
    <property type="entry name" value="SOLUTE CARRIER FAMILY 12, CATION COTRANSPORTERS"/>
    <property type="match status" value="1"/>
</dbReference>
<reference evidence="17" key="1">
    <citation type="submission" date="2020-04" db="EMBL/GenBank/DDBJ databases">
        <authorList>
            <person name="Alioto T."/>
            <person name="Alioto T."/>
            <person name="Gomez Garrido J."/>
        </authorList>
    </citation>
    <scope>NUCLEOTIDE SEQUENCE</scope>
    <source>
        <strain evidence="17">A484AB</strain>
    </source>
</reference>
<evidence type="ECO:0000259" key="16">
    <source>
        <dbReference type="Pfam" id="PF08403"/>
    </source>
</evidence>
<dbReference type="Pfam" id="PF08403">
    <property type="entry name" value="AA_permease_N"/>
    <property type="match status" value="1"/>
</dbReference>
<sequence>MDGLFDEIFSKDKDGLICPIKTEMNVDDSQAEMADENNDTAAKSNERFAVTTVPLKDERLETDEFPNENTTHSHCPSTAENTIGYNTHEAVPMTVFYRNESSHIQGKTKGKARPTLDQLRKGFESNSPETQRMIDVETDEANVENIPTKTQTKFGWIKGVLVPCLLNIWGVMLFLRLTWVVGQAGIGLSTVIILLSAAVTTLTSISMSAICTNGQIKGGGAYYLISRSLGPEFGGSIGLIFSLANAVAVAMYVVGFAETVTYLMVESNSLMIDEINDARIIGLGTVVILLGLTLIGLDWVLKAQLGLLILLLVAMFSVVIGFFVGPLSDDIRSKGFIGMSSSAFSENFSPSYTGKENFFSVFAVFFPAATGILAGVNISGDLRDAQKAIPKGTFLAIGVTGVVYVLLGIMAGSCGVRDATGIVNETITCAMMECKYGLNNDYQLMQKISVWAPLVIIGIFAATLSSALASLVGAPKVFQAVCRDEIFPYITFFAKGSGPNDEPRRAYILVFFIASGFIAIAELNVIAPIISNFFLMSYALINYAVFAASLGRSPGWRPSFKYYNKWASLFGALLCIGIMFLIEWWAALVTIVIIGSLYKYVSYKKPQVNWGSSTQAVTYRTILAMSYQYNEAEDHVKNFRPQCLVLCGSPESRPEIVHLVSHVTRNNGLMICGEVSKSDRKKATDWLRDNKIKAFHCICTAREFRSGVSSLLQCTGLGKMKPNTVFLGFKTNWKDGFARNRIEETNEDIREDRNDEIQTEHANDFEDSKTTKNYVNIIQDAFDQQLGVAIFRSNFDETDNTRILNEKREGTIDVWWLFDDGGLTLLIPYLLSLNRYWKKCKLRVFTPKSTQKEGEISSSKIKMASLLKKFRIDVSGVVEFEGISEKPKEDSINDFKNLAGHMVEGEHKKKSLRHIRLGELLREHSQKASLIVMTLPVPSEAVEPTMYMSWLEMMTKDLPPILLIRGNHTNVLTFYT</sequence>
<feature type="domain" description="Amino acid permease/ SLC12A" evidence="14">
    <location>
        <begin position="159"/>
        <end position="644"/>
    </location>
</feature>
<evidence type="ECO:0000256" key="11">
    <source>
        <dbReference type="ARBA" id="ARBA00023180"/>
    </source>
</evidence>
<evidence type="ECO:0000256" key="2">
    <source>
        <dbReference type="ARBA" id="ARBA00010593"/>
    </source>
</evidence>
<evidence type="ECO:0000256" key="9">
    <source>
        <dbReference type="ARBA" id="ARBA00023065"/>
    </source>
</evidence>
<evidence type="ECO:0000256" key="7">
    <source>
        <dbReference type="ARBA" id="ARBA00022989"/>
    </source>
</evidence>
<keyword evidence="13" id="KW-0868">Chloride</keyword>
<evidence type="ECO:0000313" key="18">
    <source>
        <dbReference type="Proteomes" id="UP001152795"/>
    </source>
</evidence>
<evidence type="ECO:0000256" key="13">
    <source>
        <dbReference type="ARBA" id="ARBA00023214"/>
    </source>
</evidence>
<evidence type="ECO:0000256" key="5">
    <source>
        <dbReference type="ARBA" id="ARBA00022692"/>
    </source>
</evidence>
<dbReference type="AlphaFoldDB" id="A0A7D9I956"/>
<keyword evidence="4" id="KW-1003">Cell membrane</keyword>
<evidence type="ECO:0000256" key="3">
    <source>
        <dbReference type="ARBA" id="ARBA00022448"/>
    </source>
</evidence>
<dbReference type="EMBL" id="CACRXK020003872">
    <property type="protein sequence ID" value="CAB4000582.1"/>
    <property type="molecule type" value="Genomic_DNA"/>
</dbReference>
<protein>
    <submittedName>
        <fullName evidence="17">Solute carrier family 12 member 2, partial</fullName>
    </submittedName>
</protein>
<proteinExistence type="inferred from homology"/>
<dbReference type="InterPro" id="IPR018491">
    <property type="entry name" value="SLC12_C"/>
</dbReference>
<comment type="subcellular location">
    <subcellularLocation>
        <location evidence="1">Cell membrane</location>
        <topology evidence="1">Multi-pass membrane protein</topology>
    </subcellularLocation>
</comment>
<keyword evidence="7" id="KW-1133">Transmembrane helix</keyword>
<comment type="similarity">
    <text evidence="2">Belongs to the SLC12A transporter family.</text>
</comment>
<evidence type="ECO:0000256" key="4">
    <source>
        <dbReference type="ARBA" id="ARBA00022475"/>
    </source>
</evidence>
<dbReference type="Proteomes" id="UP001152795">
    <property type="component" value="Unassembled WGS sequence"/>
</dbReference>
<dbReference type="GO" id="GO:0005886">
    <property type="term" value="C:plasma membrane"/>
    <property type="evidence" value="ECO:0007669"/>
    <property type="project" value="UniProtKB-SubCell"/>
</dbReference>
<evidence type="ECO:0000256" key="6">
    <source>
        <dbReference type="ARBA" id="ARBA00022847"/>
    </source>
</evidence>
<accession>A0A7D9I956</accession>
<evidence type="ECO:0000313" key="17">
    <source>
        <dbReference type="EMBL" id="CAB4000582.1"/>
    </source>
</evidence>
<keyword evidence="6" id="KW-0769">Symport</keyword>
<keyword evidence="9" id="KW-0406">Ion transport</keyword>
<evidence type="ECO:0000259" key="14">
    <source>
        <dbReference type="Pfam" id="PF00324"/>
    </source>
</evidence>
<dbReference type="PANTHER" id="PTHR11827:SF103">
    <property type="entry name" value="SODIUM CHLORIDE COTRANSPORTER 69, ISOFORM E"/>
    <property type="match status" value="1"/>
</dbReference>
<dbReference type="InterPro" id="IPR004841">
    <property type="entry name" value="AA-permease/SLC12A_dom"/>
</dbReference>
<keyword evidence="10" id="KW-0472">Membrane</keyword>
<gene>
    <name evidence="17" type="ORF">PACLA_8A056042</name>
</gene>